<evidence type="ECO:0000256" key="1">
    <source>
        <dbReference type="ARBA" id="ARBA00001024"/>
    </source>
</evidence>
<dbReference type="PANTHER" id="PTHR34043:SF3">
    <property type="entry name" value="ALPHA_BETA-HYDROLASES SUPERFAMILY PROTEIN"/>
    <property type="match status" value="1"/>
</dbReference>
<comment type="subcellular location">
    <subcellularLocation>
        <location evidence="2">Secreted</location>
    </subcellularLocation>
</comment>
<evidence type="ECO:0000313" key="10">
    <source>
        <dbReference type="EMBL" id="MBO1919740.1"/>
    </source>
</evidence>
<evidence type="ECO:0000259" key="9">
    <source>
        <dbReference type="Pfam" id="PF24708"/>
    </source>
</evidence>
<dbReference type="Gene3D" id="3.40.50.1820">
    <property type="entry name" value="alpha/beta hydrolase"/>
    <property type="match status" value="1"/>
</dbReference>
<dbReference type="EMBL" id="JAGETT010000002">
    <property type="protein sequence ID" value="MBO1919740.1"/>
    <property type="molecule type" value="Genomic_DNA"/>
</dbReference>
<reference evidence="10" key="1">
    <citation type="submission" date="2021-03" db="EMBL/GenBank/DDBJ databases">
        <title>Molecular epidemiology and mechanisms of colistin and carbapenem resistance in Enterobacteriaceae from clinical isolates, the environment and porcine samples in Pretoria, South Africa.</title>
        <authorList>
            <person name="Bogoshi D."/>
            <person name="Mbelle N.M."/>
            <person name="Naidoo V."/>
            <person name="Osei Sekyere J."/>
        </authorList>
    </citation>
    <scope>NUCLEOTIDE SEQUENCE</scope>
    <source>
        <strain evidence="10">ESB009</strain>
    </source>
</reference>
<protein>
    <recommendedName>
        <fullName evidence="3">triacylglycerol lipase</fullName>
        <ecNumber evidence="3">3.1.1.3</ecNumber>
    </recommendedName>
</protein>
<proteinExistence type="predicted"/>
<organism evidence="10">
    <name type="scientific">Staphylococcus xylosus</name>
    <dbReference type="NCBI Taxonomy" id="1288"/>
    <lineage>
        <taxon>Bacteria</taxon>
        <taxon>Bacillati</taxon>
        <taxon>Bacillota</taxon>
        <taxon>Bacilli</taxon>
        <taxon>Bacillales</taxon>
        <taxon>Staphylococcaceae</taxon>
        <taxon>Staphylococcus</taxon>
    </lineage>
</organism>
<keyword evidence="7" id="KW-0442">Lipid degradation</keyword>
<gene>
    <name evidence="10" type="ORF">J4710_00925</name>
</gene>
<evidence type="ECO:0000256" key="5">
    <source>
        <dbReference type="ARBA" id="ARBA00022729"/>
    </source>
</evidence>
<name>A0A939NLF3_STAXY</name>
<dbReference type="AlphaFoldDB" id="A0A939NLF3"/>
<comment type="catalytic activity">
    <reaction evidence="1">
        <text>a triacylglycerol + H2O = a diacylglycerol + a fatty acid + H(+)</text>
        <dbReference type="Rhea" id="RHEA:12044"/>
        <dbReference type="ChEBI" id="CHEBI:15377"/>
        <dbReference type="ChEBI" id="CHEBI:15378"/>
        <dbReference type="ChEBI" id="CHEBI:17855"/>
        <dbReference type="ChEBI" id="CHEBI:18035"/>
        <dbReference type="ChEBI" id="CHEBI:28868"/>
        <dbReference type="EC" id="3.1.1.3"/>
    </reaction>
</comment>
<evidence type="ECO:0000256" key="2">
    <source>
        <dbReference type="ARBA" id="ARBA00004613"/>
    </source>
</evidence>
<dbReference type="PANTHER" id="PTHR34043">
    <property type="entry name" value="ALPHA/BETA-HYDROLASES SUPERFAMILY PROTEIN"/>
    <property type="match status" value="1"/>
</dbReference>
<comment type="caution">
    <text evidence="10">The sequence shown here is derived from an EMBL/GenBank/DDBJ whole genome shotgun (WGS) entry which is preliminary data.</text>
</comment>
<keyword evidence="6" id="KW-0378">Hydrolase</keyword>
<dbReference type="GO" id="GO:0004806">
    <property type="term" value="F:triacylglycerol lipase activity"/>
    <property type="evidence" value="ECO:0007669"/>
    <property type="project" value="UniProtKB-EC"/>
</dbReference>
<dbReference type="InterPro" id="IPR056304">
    <property type="entry name" value="Lip-like_C"/>
</dbReference>
<dbReference type="InterPro" id="IPR029058">
    <property type="entry name" value="AB_hydrolase_fold"/>
</dbReference>
<accession>A0A939NLF3</accession>
<keyword evidence="5" id="KW-0732">Signal</keyword>
<dbReference type="GO" id="GO:0016042">
    <property type="term" value="P:lipid catabolic process"/>
    <property type="evidence" value="ECO:0007669"/>
    <property type="project" value="UniProtKB-KW"/>
</dbReference>
<keyword evidence="8" id="KW-0443">Lipid metabolism</keyword>
<evidence type="ECO:0000256" key="6">
    <source>
        <dbReference type="ARBA" id="ARBA00022801"/>
    </source>
</evidence>
<evidence type="ECO:0000256" key="3">
    <source>
        <dbReference type="ARBA" id="ARBA00013279"/>
    </source>
</evidence>
<feature type="domain" description="Lipase-like C-terminal" evidence="9">
    <location>
        <begin position="4"/>
        <end position="36"/>
    </location>
</feature>
<evidence type="ECO:0000256" key="8">
    <source>
        <dbReference type="ARBA" id="ARBA00023098"/>
    </source>
</evidence>
<evidence type="ECO:0000256" key="4">
    <source>
        <dbReference type="ARBA" id="ARBA00022525"/>
    </source>
</evidence>
<sequence>MLEKGMSPFGSNYDRALELYYYIKGGTVDYGAYHSKNMAMLDTVKLIKAFILSGLLVRKFI</sequence>
<dbReference type="GO" id="GO:0005576">
    <property type="term" value="C:extracellular region"/>
    <property type="evidence" value="ECO:0007669"/>
    <property type="project" value="UniProtKB-SubCell"/>
</dbReference>
<dbReference type="Pfam" id="PF24708">
    <property type="entry name" value="Lip_C"/>
    <property type="match status" value="1"/>
</dbReference>
<evidence type="ECO:0000256" key="7">
    <source>
        <dbReference type="ARBA" id="ARBA00022963"/>
    </source>
</evidence>
<keyword evidence="4" id="KW-0964">Secreted</keyword>
<dbReference type="EC" id="3.1.1.3" evidence="3"/>